<comment type="caution">
    <text evidence="5">The sequence shown here is derived from an EMBL/GenBank/DDBJ whole genome shotgun (WGS) entry which is preliminary data.</text>
</comment>
<dbReference type="InterPro" id="IPR015421">
    <property type="entry name" value="PyrdxlP-dep_Trfase_major"/>
</dbReference>
<dbReference type="Gene3D" id="3.90.1150.10">
    <property type="entry name" value="Aspartate Aminotransferase, domain 1"/>
    <property type="match status" value="1"/>
</dbReference>
<comment type="cofactor">
    <cofactor evidence="1">
        <name>pyridoxal 5'-phosphate</name>
        <dbReference type="ChEBI" id="CHEBI:597326"/>
    </cofactor>
</comment>
<dbReference type="PANTHER" id="PTHR42832">
    <property type="entry name" value="AMINO ACID AMINOTRANSFERASE"/>
    <property type="match status" value="1"/>
</dbReference>
<evidence type="ECO:0000256" key="3">
    <source>
        <dbReference type="ARBA" id="ARBA00022679"/>
    </source>
</evidence>
<keyword evidence="3 5" id="KW-0808">Transferase</keyword>
<dbReference type="Pfam" id="PF00155">
    <property type="entry name" value="Aminotran_1_2"/>
    <property type="match status" value="1"/>
</dbReference>
<name>A0A2T2WLB6_9FIRM</name>
<evidence type="ECO:0000313" key="6">
    <source>
        <dbReference type="Proteomes" id="UP000241848"/>
    </source>
</evidence>
<accession>A0A2T2WLB6</accession>
<dbReference type="InterPro" id="IPR050881">
    <property type="entry name" value="LL-DAP_aminotransferase"/>
</dbReference>
<evidence type="ECO:0000256" key="2">
    <source>
        <dbReference type="ARBA" id="ARBA00022576"/>
    </source>
</evidence>
<dbReference type="PANTHER" id="PTHR42832:SF3">
    <property type="entry name" value="L-GLUTAMINE--4-(METHYLSULFANYL)-2-OXOBUTANOATE AMINOTRANSFERASE"/>
    <property type="match status" value="1"/>
</dbReference>
<gene>
    <name evidence="5" type="ORF">C7B45_04430</name>
</gene>
<sequence>MLPAERIQRLPHQLFAALVEQVETKRREGIDVINLGQGNPDQPTPEHIIEALQAAAEDPTYQRYISFRGLMALKEAVAAWYWRRHGVTLDPTRQVAILIGSKIGLEEISLVLLNPGDRALAPDPGYPDYLSGIALAQGELLPWHLDPANQFLPDLDQWPTGVRLAFLNYPNNPTGRTAPAAFYDACIAKALKQGTVLAHDLAYGDITFDGIQAVSLLSRPGGIEAGVEFTTLSKSYNMAGWRIGFVAGNATIIEYIELLQDHLHCSQWGAIQAAARTALLGPDDVVEKVRNRYQTRRDAFIAAAAEQGWLIPKSQGSIFLWCPVPARYTSIQWAQQFLQDTAVLVAPGSGFGTHGEGYIRIALTESATRLGEAAIRMARLIRDRA</sequence>
<dbReference type="GO" id="GO:0030170">
    <property type="term" value="F:pyridoxal phosphate binding"/>
    <property type="evidence" value="ECO:0007669"/>
    <property type="project" value="InterPro"/>
</dbReference>
<protein>
    <submittedName>
        <fullName evidence="5">LL-diaminopimelate aminotransferase</fullName>
    </submittedName>
</protein>
<dbReference type="SUPFAM" id="SSF53383">
    <property type="entry name" value="PLP-dependent transferases"/>
    <property type="match status" value="1"/>
</dbReference>
<dbReference type="EMBL" id="PXYV01000009">
    <property type="protein sequence ID" value="PSR23028.1"/>
    <property type="molecule type" value="Genomic_DNA"/>
</dbReference>
<feature type="domain" description="Aminotransferase class I/classII large" evidence="4">
    <location>
        <begin position="31"/>
        <end position="366"/>
    </location>
</feature>
<dbReference type="AlphaFoldDB" id="A0A2T2WLB6"/>
<dbReference type="InterPro" id="IPR004839">
    <property type="entry name" value="Aminotransferase_I/II_large"/>
</dbReference>
<reference evidence="5 6" key="1">
    <citation type="journal article" date="2014" name="BMC Genomics">
        <title>Comparison of environmental and isolate Sulfobacillus genomes reveals diverse carbon, sulfur, nitrogen, and hydrogen metabolisms.</title>
        <authorList>
            <person name="Justice N.B."/>
            <person name="Norman A."/>
            <person name="Brown C.T."/>
            <person name="Singh A."/>
            <person name="Thomas B.C."/>
            <person name="Banfield J.F."/>
        </authorList>
    </citation>
    <scope>NUCLEOTIDE SEQUENCE [LARGE SCALE GENOMIC DNA]</scope>
    <source>
        <strain evidence="5">AMDSBA3</strain>
    </source>
</reference>
<evidence type="ECO:0000313" key="5">
    <source>
        <dbReference type="EMBL" id="PSR23028.1"/>
    </source>
</evidence>
<evidence type="ECO:0000259" key="4">
    <source>
        <dbReference type="Pfam" id="PF00155"/>
    </source>
</evidence>
<dbReference type="Proteomes" id="UP000241848">
    <property type="component" value="Unassembled WGS sequence"/>
</dbReference>
<dbReference type="Gene3D" id="3.40.640.10">
    <property type="entry name" value="Type I PLP-dependent aspartate aminotransferase-like (Major domain)"/>
    <property type="match status" value="1"/>
</dbReference>
<dbReference type="InterPro" id="IPR015422">
    <property type="entry name" value="PyrdxlP-dep_Trfase_small"/>
</dbReference>
<organism evidence="5 6">
    <name type="scientific">Sulfobacillus acidophilus</name>
    <dbReference type="NCBI Taxonomy" id="53633"/>
    <lineage>
        <taxon>Bacteria</taxon>
        <taxon>Bacillati</taxon>
        <taxon>Bacillota</taxon>
        <taxon>Clostridia</taxon>
        <taxon>Eubacteriales</taxon>
        <taxon>Clostridiales Family XVII. Incertae Sedis</taxon>
        <taxon>Sulfobacillus</taxon>
    </lineage>
</organism>
<keyword evidence="2 5" id="KW-0032">Aminotransferase</keyword>
<proteinExistence type="predicted"/>
<dbReference type="InterPro" id="IPR015424">
    <property type="entry name" value="PyrdxlP-dep_Trfase"/>
</dbReference>
<dbReference type="CDD" id="cd00609">
    <property type="entry name" value="AAT_like"/>
    <property type="match status" value="1"/>
</dbReference>
<evidence type="ECO:0000256" key="1">
    <source>
        <dbReference type="ARBA" id="ARBA00001933"/>
    </source>
</evidence>
<dbReference type="GO" id="GO:0008483">
    <property type="term" value="F:transaminase activity"/>
    <property type="evidence" value="ECO:0007669"/>
    <property type="project" value="UniProtKB-KW"/>
</dbReference>